<name>A0A2K1KQ48_PHYPA</name>
<dbReference type="EnsemblPlants" id="Pp3c4_27100V3.1">
    <property type="protein sequence ID" value="PAC:32919073.CDS.1"/>
    <property type="gene ID" value="Pp3c4_27100"/>
</dbReference>
<protein>
    <submittedName>
        <fullName evidence="2 3">Uncharacterized protein</fullName>
    </submittedName>
</protein>
<reference evidence="2 4" key="2">
    <citation type="journal article" date="2018" name="Plant J.">
        <title>The Physcomitrella patens chromosome-scale assembly reveals moss genome structure and evolution.</title>
        <authorList>
            <person name="Lang D."/>
            <person name="Ullrich K.K."/>
            <person name="Murat F."/>
            <person name="Fuchs J."/>
            <person name="Jenkins J."/>
            <person name="Haas F.B."/>
            <person name="Piednoel M."/>
            <person name="Gundlach H."/>
            <person name="Van Bel M."/>
            <person name="Meyberg R."/>
            <person name="Vives C."/>
            <person name="Morata J."/>
            <person name="Symeonidi A."/>
            <person name="Hiss M."/>
            <person name="Muchero W."/>
            <person name="Kamisugi Y."/>
            <person name="Saleh O."/>
            <person name="Blanc G."/>
            <person name="Decker E.L."/>
            <person name="van Gessel N."/>
            <person name="Grimwood J."/>
            <person name="Hayes R.D."/>
            <person name="Graham S.W."/>
            <person name="Gunter L.E."/>
            <person name="McDaniel S.F."/>
            <person name="Hoernstein S.N.W."/>
            <person name="Larsson A."/>
            <person name="Li F.W."/>
            <person name="Perroud P.F."/>
            <person name="Phillips J."/>
            <person name="Ranjan P."/>
            <person name="Rokshar D.S."/>
            <person name="Rothfels C.J."/>
            <person name="Schneider L."/>
            <person name="Shu S."/>
            <person name="Stevenson D.W."/>
            <person name="Thummler F."/>
            <person name="Tillich M."/>
            <person name="Villarreal Aguilar J.C."/>
            <person name="Widiez T."/>
            <person name="Wong G.K."/>
            <person name="Wymore A."/>
            <person name="Zhang Y."/>
            <person name="Zimmer A.D."/>
            <person name="Quatrano R.S."/>
            <person name="Mayer K.F.X."/>
            <person name="Goodstein D."/>
            <person name="Casacuberta J.M."/>
            <person name="Vandepoele K."/>
            <person name="Reski R."/>
            <person name="Cuming A.C."/>
            <person name="Tuskan G.A."/>
            <person name="Maumus F."/>
            <person name="Salse J."/>
            <person name="Schmutz J."/>
            <person name="Rensing S.A."/>
        </authorList>
    </citation>
    <scope>NUCLEOTIDE SEQUENCE [LARGE SCALE GENOMIC DNA]</scope>
    <source>
        <strain evidence="3 4">cv. Gransden 2004</strain>
    </source>
</reference>
<dbReference type="Proteomes" id="UP000006727">
    <property type="component" value="Chromosome 4"/>
</dbReference>
<keyword evidence="4" id="KW-1185">Reference proteome</keyword>
<evidence type="ECO:0000313" key="2">
    <source>
        <dbReference type="EMBL" id="PNR55898.1"/>
    </source>
</evidence>
<evidence type="ECO:0000313" key="3">
    <source>
        <dbReference type="EnsemblPlants" id="PAC:32919073.CDS.1"/>
    </source>
</evidence>
<dbReference type="PaxDb" id="3218-PP1S115_37V6.1"/>
<organism evidence="2">
    <name type="scientific">Physcomitrium patens</name>
    <name type="common">Spreading-leaved earth moss</name>
    <name type="synonym">Physcomitrella patens</name>
    <dbReference type="NCBI Taxonomy" id="3218"/>
    <lineage>
        <taxon>Eukaryota</taxon>
        <taxon>Viridiplantae</taxon>
        <taxon>Streptophyta</taxon>
        <taxon>Embryophyta</taxon>
        <taxon>Bryophyta</taxon>
        <taxon>Bryophytina</taxon>
        <taxon>Bryopsida</taxon>
        <taxon>Funariidae</taxon>
        <taxon>Funariales</taxon>
        <taxon>Funariaceae</taxon>
        <taxon>Physcomitrium</taxon>
    </lineage>
</organism>
<dbReference type="AlphaFoldDB" id="A0A2K1KQ48"/>
<dbReference type="Gramene" id="Pp3c4_27100V3.1">
    <property type="protein sequence ID" value="PAC:32919073.CDS.1"/>
    <property type="gene ID" value="Pp3c4_27100"/>
</dbReference>
<feature type="compositionally biased region" description="Polar residues" evidence="1">
    <location>
        <begin position="64"/>
        <end position="76"/>
    </location>
</feature>
<reference evidence="3" key="3">
    <citation type="submission" date="2020-12" db="UniProtKB">
        <authorList>
            <consortium name="EnsemblPlants"/>
        </authorList>
    </citation>
    <scope>IDENTIFICATION</scope>
</reference>
<proteinExistence type="predicted"/>
<evidence type="ECO:0000313" key="4">
    <source>
        <dbReference type="Proteomes" id="UP000006727"/>
    </source>
</evidence>
<feature type="region of interest" description="Disordered" evidence="1">
    <location>
        <begin position="64"/>
        <end position="86"/>
    </location>
</feature>
<evidence type="ECO:0000256" key="1">
    <source>
        <dbReference type="SAM" id="MobiDB-lite"/>
    </source>
</evidence>
<gene>
    <name evidence="2" type="ORF">PHYPA_006795</name>
</gene>
<feature type="compositionally biased region" description="Basic and acidic residues" evidence="1">
    <location>
        <begin position="77"/>
        <end position="86"/>
    </location>
</feature>
<dbReference type="InParanoid" id="A0A2K1KQ48"/>
<feature type="compositionally biased region" description="Low complexity" evidence="1">
    <location>
        <begin position="13"/>
        <end position="30"/>
    </location>
</feature>
<feature type="region of interest" description="Disordered" evidence="1">
    <location>
        <begin position="1"/>
        <end position="34"/>
    </location>
</feature>
<accession>A0A2K1KQ48</accession>
<sequence length="86" mass="9380">MTRKITAPTTEAPHSPSPFTTTTTTHGTPPTEEDFVRLSVRPSVSIIKFSMGLDQAASAPKQLQQLAPCHSSSRPSTEYRTRVDPI</sequence>
<reference evidence="2 4" key="1">
    <citation type="journal article" date="2008" name="Science">
        <title>The Physcomitrella genome reveals evolutionary insights into the conquest of land by plants.</title>
        <authorList>
            <person name="Rensing S."/>
            <person name="Lang D."/>
            <person name="Zimmer A."/>
            <person name="Terry A."/>
            <person name="Salamov A."/>
            <person name="Shapiro H."/>
            <person name="Nishiyama T."/>
            <person name="Perroud P.-F."/>
            <person name="Lindquist E."/>
            <person name="Kamisugi Y."/>
            <person name="Tanahashi T."/>
            <person name="Sakakibara K."/>
            <person name="Fujita T."/>
            <person name="Oishi K."/>
            <person name="Shin-I T."/>
            <person name="Kuroki Y."/>
            <person name="Toyoda A."/>
            <person name="Suzuki Y."/>
            <person name="Hashimoto A."/>
            <person name="Yamaguchi K."/>
            <person name="Sugano A."/>
            <person name="Kohara Y."/>
            <person name="Fujiyama A."/>
            <person name="Anterola A."/>
            <person name="Aoki S."/>
            <person name="Ashton N."/>
            <person name="Barbazuk W.B."/>
            <person name="Barker E."/>
            <person name="Bennetzen J."/>
            <person name="Bezanilla M."/>
            <person name="Blankenship R."/>
            <person name="Cho S.H."/>
            <person name="Dutcher S."/>
            <person name="Estelle M."/>
            <person name="Fawcett J.A."/>
            <person name="Gundlach H."/>
            <person name="Hanada K."/>
            <person name="Heyl A."/>
            <person name="Hicks K.A."/>
            <person name="Hugh J."/>
            <person name="Lohr M."/>
            <person name="Mayer K."/>
            <person name="Melkozernov A."/>
            <person name="Murata T."/>
            <person name="Nelson D."/>
            <person name="Pils B."/>
            <person name="Prigge M."/>
            <person name="Reiss B."/>
            <person name="Renner T."/>
            <person name="Rombauts S."/>
            <person name="Rushton P."/>
            <person name="Sanderfoot A."/>
            <person name="Schween G."/>
            <person name="Shiu S.-H."/>
            <person name="Stueber K."/>
            <person name="Theodoulou F.L."/>
            <person name="Tu H."/>
            <person name="Van de Peer Y."/>
            <person name="Verrier P.J."/>
            <person name="Waters E."/>
            <person name="Wood A."/>
            <person name="Yang L."/>
            <person name="Cove D."/>
            <person name="Cuming A."/>
            <person name="Hasebe M."/>
            <person name="Lucas S."/>
            <person name="Mishler D.B."/>
            <person name="Reski R."/>
            <person name="Grigoriev I."/>
            <person name="Quatrano R.S."/>
            <person name="Boore J.L."/>
        </authorList>
    </citation>
    <scope>NUCLEOTIDE SEQUENCE [LARGE SCALE GENOMIC DNA]</scope>
    <source>
        <strain evidence="3 4">cv. Gransden 2004</strain>
    </source>
</reference>
<dbReference type="EMBL" id="ABEU02000004">
    <property type="protein sequence ID" value="PNR55898.1"/>
    <property type="molecule type" value="Genomic_DNA"/>
</dbReference>